<evidence type="ECO:0000313" key="2">
    <source>
        <dbReference type="EMBL" id="GIJ67865.1"/>
    </source>
</evidence>
<dbReference type="Proteomes" id="UP000635606">
    <property type="component" value="Unassembled WGS sequence"/>
</dbReference>
<keyword evidence="1" id="KW-0812">Transmembrane</keyword>
<comment type="caution">
    <text evidence="2">The sequence shown here is derived from an EMBL/GenBank/DDBJ whole genome shotgun (WGS) entry which is preliminary data.</text>
</comment>
<dbReference type="AlphaFoldDB" id="A0A8J3ZUR6"/>
<evidence type="ECO:0000256" key="1">
    <source>
        <dbReference type="SAM" id="Phobius"/>
    </source>
</evidence>
<accession>A0A8J3ZUR6</accession>
<dbReference type="EMBL" id="BOPH01000033">
    <property type="protein sequence ID" value="GIJ67865.1"/>
    <property type="molecule type" value="Genomic_DNA"/>
</dbReference>
<feature type="transmembrane region" description="Helical" evidence="1">
    <location>
        <begin position="20"/>
        <end position="50"/>
    </location>
</feature>
<protein>
    <submittedName>
        <fullName evidence="2">Uncharacterized protein</fullName>
    </submittedName>
</protein>
<keyword evidence="3" id="KW-1185">Reference proteome</keyword>
<gene>
    <name evidence="2" type="ORF">Voc01_027820</name>
</gene>
<organism evidence="2 3">
    <name type="scientific">Virgisporangium ochraceum</name>
    <dbReference type="NCBI Taxonomy" id="65505"/>
    <lineage>
        <taxon>Bacteria</taxon>
        <taxon>Bacillati</taxon>
        <taxon>Actinomycetota</taxon>
        <taxon>Actinomycetes</taxon>
        <taxon>Micromonosporales</taxon>
        <taxon>Micromonosporaceae</taxon>
        <taxon>Virgisporangium</taxon>
    </lineage>
</organism>
<keyword evidence="1" id="KW-0472">Membrane</keyword>
<proteinExistence type="predicted"/>
<feature type="transmembrane region" description="Helical" evidence="1">
    <location>
        <begin position="166"/>
        <end position="186"/>
    </location>
</feature>
<reference evidence="2" key="1">
    <citation type="submission" date="2021-01" db="EMBL/GenBank/DDBJ databases">
        <title>Whole genome shotgun sequence of Virgisporangium ochraceum NBRC 16418.</title>
        <authorList>
            <person name="Komaki H."/>
            <person name="Tamura T."/>
        </authorList>
    </citation>
    <scope>NUCLEOTIDE SEQUENCE</scope>
    <source>
        <strain evidence="2">NBRC 16418</strain>
    </source>
</reference>
<feature type="transmembrane region" description="Helical" evidence="1">
    <location>
        <begin position="86"/>
        <end position="106"/>
    </location>
</feature>
<feature type="transmembrane region" description="Helical" evidence="1">
    <location>
        <begin position="118"/>
        <end position="146"/>
    </location>
</feature>
<evidence type="ECO:0000313" key="3">
    <source>
        <dbReference type="Proteomes" id="UP000635606"/>
    </source>
</evidence>
<name>A0A8J3ZUR6_9ACTN</name>
<feature type="transmembrane region" description="Helical" evidence="1">
    <location>
        <begin position="62"/>
        <end position="80"/>
    </location>
</feature>
<dbReference type="RefSeq" id="WP_203927819.1">
    <property type="nucleotide sequence ID" value="NZ_BOPH01000033.1"/>
</dbReference>
<sequence length="188" mass="19390">MAVIDAPNGTTTWLRRVWPAAFGAVFAAFNTIGLAGGADLAPVLVGSGFVYLGAAALRRRGAAWPVFWLVFVVIGVSRVLDGPDSTWVILGVAAAFAVYGLARGAARDREGLPRQASAMVVVGGLAATALLVGGDLGAYLVAGGLLAHAGWDAYHHRTGKVVTRSMTEFCFVLDVLAAVALIVVAVTR</sequence>
<keyword evidence="1" id="KW-1133">Transmembrane helix</keyword>